<accession>A0ABT7PM47</accession>
<organism evidence="2 3">
    <name type="scientific">Roseiconus lacunae</name>
    <dbReference type="NCBI Taxonomy" id="2605694"/>
    <lineage>
        <taxon>Bacteria</taxon>
        <taxon>Pseudomonadati</taxon>
        <taxon>Planctomycetota</taxon>
        <taxon>Planctomycetia</taxon>
        <taxon>Pirellulales</taxon>
        <taxon>Pirellulaceae</taxon>
        <taxon>Roseiconus</taxon>
    </lineage>
</organism>
<dbReference type="SUPFAM" id="SSF143422">
    <property type="entry name" value="Transposase IS200-like"/>
    <property type="match status" value="1"/>
</dbReference>
<reference evidence="2 3" key="1">
    <citation type="submission" date="2023-06" db="EMBL/GenBank/DDBJ databases">
        <title>Roseiconus lacunae JC819 isolated from Gulf of Mannar region, Tamil Nadu.</title>
        <authorList>
            <person name="Pk S."/>
            <person name="Ch S."/>
            <person name="Ch V.R."/>
        </authorList>
    </citation>
    <scope>NUCLEOTIDE SEQUENCE [LARGE SCALE GENOMIC DNA]</scope>
    <source>
        <strain evidence="2 3">JC819</strain>
    </source>
</reference>
<name>A0ABT7PM47_9BACT</name>
<proteinExistence type="predicted"/>
<keyword evidence="3" id="KW-1185">Reference proteome</keyword>
<comment type="caution">
    <text evidence="2">The sequence shown here is derived from an EMBL/GenBank/DDBJ whole genome shotgun (WGS) entry which is preliminary data.</text>
</comment>
<dbReference type="RefSeq" id="WP_230627316.1">
    <property type="nucleotide sequence ID" value="NZ_JAJMQV010000011.1"/>
</dbReference>
<feature type="domain" description="Transposase IS200-like" evidence="1">
    <location>
        <begin position="64"/>
        <end position="164"/>
    </location>
</feature>
<evidence type="ECO:0000313" key="3">
    <source>
        <dbReference type="Proteomes" id="UP001239462"/>
    </source>
</evidence>
<dbReference type="Proteomes" id="UP001239462">
    <property type="component" value="Unassembled WGS sequence"/>
</dbReference>
<dbReference type="EMBL" id="JASZZN010000014">
    <property type="protein sequence ID" value="MDM4017555.1"/>
    <property type="molecule type" value="Genomic_DNA"/>
</dbReference>
<evidence type="ECO:0000313" key="2">
    <source>
        <dbReference type="EMBL" id="MDM4017555.1"/>
    </source>
</evidence>
<dbReference type="Gene3D" id="3.30.70.1290">
    <property type="entry name" value="Transposase IS200-like"/>
    <property type="match status" value="1"/>
</dbReference>
<sequence>MTDSMSGKALAAGTPKPTDPITVFITWTTYGTWLPGDSRGWRKQKAGDQPPQPLLADWCRDRLKEKPVILNQAQRREVEQVIRRHANIRGWELHAVSVRSNHVHVVATACAAPKTVRDQLKANATTALRRMPDAISQQKVWTKGGDMEFIDTDEDLEQVVVYVTEAQDRMERGK</sequence>
<dbReference type="Pfam" id="PF01797">
    <property type="entry name" value="Y1_Tnp"/>
    <property type="match status" value="1"/>
</dbReference>
<protein>
    <submittedName>
        <fullName evidence="2">Transposase</fullName>
    </submittedName>
</protein>
<evidence type="ECO:0000259" key="1">
    <source>
        <dbReference type="Pfam" id="PF01797"/>
    </source>
</evidence>
<dbReference type="InterPro" id="IPR036515">
    <property type="entry name" value="Transposase_17_sf"/>
</dbReference>
<dbReference type="InterPro" id="IPR002686">
    <property type="entry name" value="Transposase_17"/>
</dbReference>
<gene>
    <name evidence="2" type="ORF">QTN89_19055</name>
</gene>